<dbReference type="InterPro" id="IPR011006">
    <property type="entry name" value="CheY-like_superfamily"/>
</dbReference>
<evidence type="ECO:0000313" key="2">
    <source>
        <dbReference type="Proteomes" id="UP000317036"/>
    </source>
</evidence>
<dbReference type="SUPFAM" id="SSF52172">
    <property type="entry name" value="CheY-like"/>
    <property type="match status" value="1"/>
</dbReference>
<comment type="caution">
    <text evidence="1">The sequence shown here is derived from an EMBL/GenBank/DDBJ whole genome shotgun (WGS) entry which is preliminary data.</text>
</comment>
<dbReference type="Gene3D" id="3.40.50.2300">
    <property type="match status" value="1"/>
</dbReference>
<reference evidence="1 2" key="1">
    <citation type="submission" date="2019-07" db="EMBL/GenBank/DDBJ databases">
        <authorList>
            <person name="Kim J."/>
        </authorList>
    </citation>
    <scope>NUCLEOTIDE SEQUENCE [LARGE SCALE GENOMIC DNA]</scope>
    <source>
        <strain evidence="1 2">JC52</strain>
    </source>
</reference>
<dbReference type="Proteomes" id="UP000317036">
    <property type="component" value="Unassembled WGS sequence"/>
</dbReference>
<keyword evidence="2" id="KW-1185">Reference proteome</keyword>
<organism evidence="1 2">
    <name type="scientific">Paenibacillus cremeus</name>
    <dbReference type="NCBI Taxonomy" id="2163881"/>
    <lineage>
        <taxon>Bacteria</taxon>
        <taxon>Bacillati</taxon>
        <taxon>Bacillota</taxon>
        <taxon>Bacilli</taxon>
        <taxon>Bacillales</taxon>
        <taxon>Paenibacillaceae</taxon>
        <taxon>Paenibacillus</taxon>
    </lineage>
</organism>
<dbReference type="EMBL" id="VNJI01000004">
    <property type="protein sequence ID" value="TVY11154.1"/>
    <property type="molecule type" value="Genomic_DNA"/>
</dbReference>
<proteinExistence type="predicted"/>
<evidence type="ECO:0000313" key="1">
    <source>
        <dbReference type="EMBL" id="TVY11154.1"/>
    </source>
</evidence>
<name>A0A559KG92_9BACL</name>
<dbReference type="AlphaFoldDB" id="A0A559KG92"/>
<dbReference type="RefSeq" id="WP_144843931.1">
    <property type="nucleotide sequence ID" value="NZ_VNJI01000004.1"/>
</dbReference>
<accession>A0A559KG92</accession>
<sequence length="68" mass="7636">MKDANFNNPEMQMVLKNQLEQFGFIVNVAATEAEVFESSYPNQRYDLVLVDWSLQVGGSVPARGQNQA</sequence>
<gene>
    <name evidence="1" type="ORF">FPZ49_04785</name>
</gene>
<protein>
    <submittedName>
        <fullName evidence="1">Response regulator</fullName>
    </submittedName>
</protein>